<reference evidence="1" key="1">
    <citation type="journal article" date="2015" name="Nature">
        <title>Complex archaea that bridge the gap between prokaryotes and eukaryotes.</title>
        <authorList>
            <person name="Spang A."/>
            <person name="Saw J.H."/>
            <person name="Jorgensen S.L."/>
            <person name="Zaremba-Niedzwiedzka K."/>
            <person name="Martijn J."/>
            <person name="Lind A.E."/>
            <person name="van Eijk R."/>
            <person name="Schleper C."/>
            <person name="Guy L."/>
            <person name="Ettema T.J."/>
        </authorList>
    </citation>
    <scope>NUCLEOTIDE SEQUENCE</scope>
</reference>
<gene>
    <name evidence="1" type="ORF">LCGC14_0401750</name>
</gene>
<name>A0A0F9TEV0_9ZZZZ</name>
<sequence length="112" mass="12931">MPRKIYTPKRLGHDYSDAEKYGEIFVVYDKHQSPFQIRTAREIAEDFLKQHPPNDGDLLLVSGPATLNIVLANCILTRIRRLGMLIFHARDRIYIEREYYSECDTTTGQAGS</sequence>
<evidence type="ECO:0000313" key="1">
    <source>
        <dbReference type="EMBL" id="KKN73362.1"/>
    </source>
</evidence>
<dbReference type="InterPro" id="IPR057116">
    <property type="entry name" value="Pam3_gp32"/>
</dbReference>
<organism evidence="1">
    <name type="scientific">marine sediment metagenome</name>
    <dbReference type="NCBI Taxonomy" id="412755"/>
    <lineage>
        <taxon>unclassified sequences</taxon>
        <taxon>metagenomes</taxon>
        <taxon>ecological metagenomes</taxon>
    </lineage>
</organism>
<dbReference type="Pfam" id="PF23992">
    <property type="entry name" value="Pam3_gp32"/>
    <property type="match status" value="1"/>
</dbReference>
<accession>A0A0F9TEV0</accession>
<dbReference type="AlphaFoldDB" id="A0A0F9TEV0"/>
<proteinExistence type="predicted"/>
<protein>
    <submittedName>
        <fullName evidence="1">Uncharacterized protein</fullName>
    </submittedName>
</protein>
<comment type="caution">
    <text evidence="1">The sequence shown here is derived from an EMBL/GenBank/DDBJ whole genome shotgun (WGS) entry which is preliminary data.</text>
</comment>
<dbReference type="EMBL" id="LAZR01000345">
    <property type="protein sequence ID" value="KKN73362.1"/>
    <property type="molecule type" value="Genomic_DNA"/>
</dbReference>